<dbReference type="InterPro" id="IPR051260">
    <property type="entry name" value="Diverse_substr_monoxygenases"/>
</dbReference>
<dbReference type="Proteomes" id="UP000180246">
    <property type="component" value="Unassembled WGS sequence"/>
</dbReference>
<comment type="caution">
    <text evidence="6">The sequence shown here is derived from an EMBL/GenBank/DDBJ whole genome shotgun (WGS) entry which is preliminary data.</text>
</comment>
<keyword evidence="2" id="KW-0288">FMN</keyword>
<dbReference type="AlphaFoldDB" id="A0A1S2NGC2"/>
<dbReference type="PANTHER" id="PTHR30011:SF16">
    <property type="entry name" value="C2H2 FINGER DOMAIN TRANSCRIPTION FACTOR (EUROFUNG)-RELATED"/>
    <property type="match status" value="1"/>
</dbReference>
<evidence type="ECO:0000313" key="7">
    <source>
        <dbReference type="Proteomes" id="UP000180246"/>
    </source>
</evidence>
<organism evidence="6 7">
    <name type="scientific">Massilia timonae</name>
    <dbReference type="NCBI Taxonomy" id="47229"/>
    <lineage>
        <taxon>Bacteria</taxon>
        <taxon>Pseudomonadati</taxon>
        <taxon>Pseudomonadota</taxon>
        <taxon>Betaproteobacteria</taxon>
        <taxon>Burkholderiales</taxon>
        <taxon>Oxalobacteraceae</taxon>
        <taxon>Telluria group</taxon>
        <taxon>Massilia</taxon>
    </lineage>
</organism>
<dbReference type="GO" id="GO:0004497">
    <property type="term" value="F:monooxygenase activity"/>
    <property type="evidence" value="ECO:0007669"/>
    <property type="project" value="UniProtKB-KW"/>
</dbReference>
<dbReference type="GO" id="GO:0016705">
    <property type="term" value="F:oxidoreductase activity, acting on paired donors, with incorporation or reduction of molecular oxygen"/>
    <property type="evidence" value="ECO:0007669"/>
    <property type="project" value="InterPro"/>
</dbReference>
<evidence type="ECO:0000256" key="3">
    <source>
        <dbReference type="ARBA" id="ARBA00023002"/>
    </source>
</evidence>
<feature type="domain" description="Luciferase-like" evidence="5">
    <location>
        <begin position="25"/>
        <end position="251"/>
    </location>
</feature>
<accession>A0A1S2NGC2</accession>
<evidence type="ECO:0000256" key="2">
    <source>
        <dbReference type="ARBA" id="ARBA00022643"/>
    </source>
</evidence>
<dbReference type="InterPro" id="IPR011251">
    <property type="entry name" value="Luciferase-like_dom"/>
</dbReference>
<dbReference type="Pfam" id="PF00296">
    <property type="entry name" value="Bac_luciferase"/>
    <property type="match status" value="1"/>
</dbReference>
<dbReference type="RefSeq" id="WP_071361498.1">
    <property type="nucleotide sequence ID" value="NZ_JRYB01000001.1"/>
</dbReference>
<dbReference type="Gene3D" id="3.20.20.30">
    <property type="entry name" value="Luciferase-like domain"/>
    <property type="match status" value="1"/>
</dbReference>
<evidence type="ECO:0000256" key="1">
    <source>
        <dbReference type="ARBA" id="ARBA00022630"/>
    </source>
</evidence>
<dbReference type="NCBIfam" id="TIGR03571">
    <property type="entry name" value="lucif_BA3436"/>
    <property type="match status" value="1"/>
</dbReference>
<sequence length="308" mass="33424">MAHFNRAYAQVFVPGRLTVGLMTPMAGSPGALADLALAQQHARLADALGFAALWTRDVPLMIPQGSANETAALDDPFLWLAALAAVTERIALATGAVVLPLRHPLHVAKAALSLDRISHGRLLLGLGSGDRPEEFARFGADLDTRDVAFRDHWETVRAALEPAPAAGAEDGQYRVLPPPHTRIPMLAVGSARQSLQWIAGHADGWTSYHREEDRQKGRIALWHMAQDQRAPGLRKPFIQSVQLDLLDDPAAPLDAIELGLRTGRHALAAYLERMRGLGVAHVLFNLHRGARPASEVLHEIGAEILPRI</sequence>
<keyword evidence="4" id="KW-0503">Monooxygenase</keyword>
<reference evidence="6 7" key="1">
    <citation type="submission" date="2014-10" db="EMBL/GenBank/DDBJ databases">
        <authorList>
            <person name="Seo M.-J."/>
            <person name="Seok Y.J."/>
            <person name="Cha I.-T."/>
        </authorList>
    </citation>
    <scope>NUCLEOTIDE SEQUENCE [LARGE SCALE GENOMIC DNA]</scope>
    <source>
        <strain evidence="6 7">NEU</strain>
    </source>
</reference>
<evidence type="ECO:0000313" key="6">
    <source>
        <dbReference type="EMBL" id="OIJ44085.1"/>
    </source>
</evidence>
<evidence type="ECO:0000259" key="5">
    <source>
        <dbReference type="Pfam" id="PF00296"/>
    </source>
</evidence>
<dbReference type="InterPro" id="IPR036661">
    <property type="entry name" value="Luciferase-like_sf"/>
</dbReference>
<dbReference type="EMBL" id="JRYB01000001">
    <property type="protein sequence ID" value="OIJ44085.1"/>
    <property type="molecule type" value="Genomic_DNA"/>
</dbReference>
<dbReference type="PANTHER" id="PTHR30011">
    <property type="entry name" value="ALKANESULFONATE MONOOXYGENASE-RELATED"/>
    <property type="match status" value="1"/>
</dbReference>
<protein>
    <submittedName>
        <fullName evidence="6">Luciferase-type oxidoreductase, family protein</fullName>
    </submittedName>
</protein>
<evidence type="ECO:0000256" key="4">
    <source>
        <dbReference type="ARBA" id="ARBA00023033"/>
    </source>
</evidence>
<gene>
    <name evidence="6" type="ORF">LO55_2236</name>
</gene>
<keyword evidence="3" id="KW-0560">Oxidoreductase</keyword>
<name>A0A1S2NGC2_9BURK</name>
<keyword evidence="1" id="KW-0285">Flavoprotein</keyword>
<proteinExistence type="predicted"/>
<dbReference type="SUPFAM" id="SSF51679">
    <property type="entry name" value="Bacterial luciferase-like"/>
    <property type="match status" value="1"/>
</dbReference>
<dbReference type="InterPro" id="IPR020020">
    <property type="entry name" value="Luciferase-type_oxidoreductase"/>
</dbReference>